<evidence type="ECO:0000313" key="3">
    <source>
        <dbReference type="EMBL" id="AGE53938.1"/>
    </source>
</evidence>
<dbReference type="Pfam" id="PF08789">
    <property type="entry name" value="PBCV_basic_adap"/>
    <property type="match status" value="1"/>
</dbReference>
<gene>
    <name evidence="3" type="primary">IL-3A_494L</name>
    <name evidence="3" type="ORF">PBCVIL3A_494L</name>
</gene>
<dbReference type="Proteomes" id="UP000247091">
    <property type="component" value="Segment"/>
</dbReference>
<dbReference type="InterPro" id="IPR014897">
    <property type="entry name" value="PBCV_basic_adap"/>
</dbReference>
<protein>
    <submittedName>
        <fullName evidence="3">PBCV-specific basic adaptor domain-containing protein</fullName>
    </submittedName>
</protein>
<sequence length="63" mass="6932">MAPMKKSVPTGRKDAKGRIIFKGPRGGEFVRGRNGSKLAPATGSSTRARSPTRRARSPMRRFF</sequence>
<evidence type="ECO:0000256" key="1">
    <source>
        <dbReference type="SAM" id="MobiDB-lite"/>
    </source>
</evidence>
<proteinExistence type="predicted"/>
<feature type="domain" description="PBCV-specific basic adaptor" evidence="2">
    <location>
        <begin position="11"/>
        <end position="43"/>
    </location>
</feature>
<dbReference type="EMBL" id="JX997169">
    <property type="protein sequence ID" value="AGE53938.1"/>
    <property type="molecule type" value="Genomic_DNA"/>
</dbReference>
<name>M1H5F0_PBCVI</name>
<evidence type="ECO:0000313" key="4">
    <source>
        <dbReference type="Proteomes" id="UP000247091"/>
    </source>
</evidence>
<feature type="region of interest" description="Disordered" evidence="1">
    <location>
        <begin position="1"/>
        <end position="63"/>
    </location>
</feature>
<feature type="compositionally biased region" description="Basic residues" evidence="1">
    <location>
        <begin position="50"/>
        <end position="63"/>
    </location>
</feature>
<accession>M1H5F0</accession>
<organismHost>
    <name type="scientific">Chlorella</name>
    <dbReference type="NCBI Taxonomy" id="3071"/>
</organismHost>
<evidence type="ECO:0000259" key="2">
    <source>
        <dbReference type="Pfam" id="PF08789"/>
    </source>
</evidence>
<organism evidence="3 4">
    <name type="scientific">Paramecium bursaria Chlorella virus IL3A</name>
    <name type="common">PBCV-IL3A</name>
    <dbReference type="NCBI Taxonomy" id="46019"/>
    <lineage>
        <taxon>Viruses</taxon>
        <taxon>Varidnaviria</taxon>
        <taxon>Bamfordvirae</taxon>
        <taxon>Nucleocytoviricota</taxon>
        <taxon>Megaviricetes</taxon>
        <taxon>Algavirales</taxon>
        <taxon>Phycodnaviridae</taxon>
        <taxon>Chlorovirus</taxon>
        <taxon>Chlorovirus illinoense</taxon>
    </lineage>
</organism>
<reference evidence="3 4" key="1">
    <citation type="submission" date="2012-10" db="EMBL/GenBank/DDBJ databases">
        <title>Towards defining the chloroviruses: a genomic journey through a genus of large DNA viruses.</title>
        <authorList>
            <person name="Jeanniard A."/>
            <person name="Dunigan D.D."/>
            <person name="Gurnon J.R."/>
            <person name="Agarkova I."/>
            <person name="Kang M."/>
            <person name="Vitek J."/>
            <person name="Duncan G."/>
            <person name="McClung O.W."/>
            <person name="Larsen M."/>
            <person name="Claverie J.-M."/>
            <person name="Van Etten J.L."/>
            <person name="Blanc G."/>
        </authorList>
    </citation>
    <scope>NUCLEOTIDE SEQUENCE [LARGE SCALE GENOMIC DNA]</scope>
</reference>